<keyword evidence="1" id="KW-0614">Plasmid</keyword>
<organism evidence="1">
    <name type="scientific">uncultured prokaryote</name>
    <dbReference type="NCBI Taxonomy" id="198431"/>
    <lineage>
        <taxon>unclassified sequences</taxon>
        <taxon>environmental samples</taxon>
    </lineage>
</organism>
<protein>
    <submittedName>
        <fullName evidence="1">Uncharacterized protein</fullName>
    </submittedName>
</protein>
<proteinExistence type="predicted"/>
<name>A0A0H5QGQ0_9ZZZZ</name>
<sequence length="35" mass="4266">MNLFLEILRATAYLASIVRSVMYAIWWWKEYKQNG</sequence>
<accession>A0A0H5QGQ0</accession>
<dbReference type="AlphaFoldDB" id="A0A0H5QGQ0"/>
<evidence type="ECO:0000313" key="1">
    <source>
        <dbReference type="EMBL" id="CRY95152.1"/>
    </source>
</evidence>
<geneLocation type="plasmid" evidence="1">
    <name>pRGRH0509</name>
</geneLocation>
<dbReference type="EMBL" id="LN853147">
    <property type="protein sequence ID" value="CRY95152.1"/>
    <property type="molecule type" value="Genomic_DNA"/>
</dbReference>
<reference evidence="1" key="1">
    <citation type="submission" date="2015-06" db="EMBL/GenBank/DDBJ databases">
        <authorList>
            <person name="Joergensen T."/>
        </authorList>
    </citation>
    <scope>NUCLEOTIDE SEQUENCE</scope>
    <source>
        <plasmid evidence="1">pRGRH0509</plasmid>
    </source>
</reference>
<reference evidence="1" key="2">
    <citation type="submission" date="2015-07" db="EMBL/GenBank/DDBJ databases">
        <title>Plasmids, circular viruses and viroids from rat gut.</title>
        <authorList>
            <person name="Jorgensen T.J."/>
            <person name="Hansen M.A."/>
            <person name="Xu Z."/>
            <person name="Tabak M.A."/>
            <person name="Sorensen S.J."/>
            <person name="Hansen L.H."/>
        </authorList>
    </citation>
    <scope>NUCLEOTIDE SEQUENCE</scope>
    <source>
        <plasmid evidence="1">pRGRH0509</plasmid>
    </source>
</reference>